<feature type="compositionally biased region" description="Pro residues" evidence="1">
    <location>
        <begin position="199"/>
        <end position="208"/>
    </location>
</feature>
<feature type="compositionally biased region" description="Pro residues" evidence="1">
    <location>
        <begin position="180"/>
        <end position="190"/>
    </location>
</feature>
<feature type="compositionally biased region" description="Basic and acidic residues" evidence="1">
    <location>
        <begin position="101"/>
        <end position="111"/>
    </location>
</feature>
<accession>A0A6A7Y541</accession>
<reference evidence="3 4" key="1">
    <citation type="submission" date="2019-09" db="EMBL/GenBank/DDBJ databases">
        <title>Segnochrobactrum spirostomi gen. nov., sp. nov., isolated from the ciliate Spirostomum cf. yagiui and description of a novel family, Segnochrobactraceae fam. nov. within the order Rhizobiales of the class Alphaproteobacteria.</title>
        <authorList>
            <person name="Akter S."/>
            <person name="Shazib S.U.A."/>
            <person name="Shin M.K."/>
        </authorList>
    </citation>
    <scope>NUCLEOTIDE SEQUENCE [LARGE SCALE GENOMIC DNA]</scope>
    <source>
        <strain evidence="3 4">Sp-1</strain>
    </source>
</reference>
<evidence type="ECO:0000256" key="2">
    <source>
        <dbReference type="SAM" id="Phobius"/>
    </source>
</evidence>
<feature type="compositionally biased region" description="Basic and acidic residues" evidence="1">
    <location>
        <begin position="256"/>
        <end position="267"/>
    </location>
</feature>
<proteinExistence type="predicted"/>
<dbReference type="Proteomes" id="UP000332515">
    <property type="component" value="Unassembled WGS sequence"/>
</dbReference>
<feature type="transmembrane region" description="Helical" evidence="2">
    <location>
        <begin position="18"/>
        <end position="39"/>
    </location>
</feature>
<feature type="compositionally biased region" description="Low complexity" evidence="1">
    <location>
        <begin position="306"/>
        <end position="355"/>
    </location>
</feature>
<evidence type="ECO:0000256" key="1">
    <source>
        <dbReference type="SAM" id="MobiDB-lite"/>
    </source>
</evidence>
<name>A0A6A7Y541_9HYPH</name>
<evidence type="ECO:0000313" key="3">
    <source>
        <dbReference type="EMBL" id="MQT13876.1"/>
    </source>
</evidence>
<organism evidence="3 4">
    <name type="scientific">Segnochrobactrum spirostomi</name>
    <dbReference type="NCBI Taxonomy" id="2608987"/>
    <lineage>
        <taxon>Bacteria</taxon>
        <taxon>Pseudomonadati</taxon>
        <taxon>Pseudomonadota</taxon>
        <taxon>Alphaproteobacteria</taxon>
        <taxon>Hyphomicrobiales</taxon>
        <taxon>Segnochrobactraceae</taxon>
        <taxon>Segnochrobactrum</taxon>
    </lineage>
</organism>
<evidence type="ECO:0000313" key="4">
    <source>
        <dbReference type="Proteomes" id="UP000332515"/>
    </source>
</evidence>
<feature type="compositionally biased region" description="Pro residues" evidence="1">
    <location>
        <begin position="116"/>
        <end position="137"/>
    </location>
</feature>
<keyword evidence="2" id="KW-1133">Transmembrane helix</keyword>
<protein>
    <recommendedName>
        <fullName evidence="5">Flagellar biosynthesis protein FliO</fullName>
    </recommendedName>
</protein>
<feature type="compositionally biased region" description="Basic and acidic residues" evidence="1">
    <location>
        <begin position="404"/>
        <end position="419"/>
    </location>
</feature>
<dbReference type="RefSeq" id="WP_153483362.1">
    <property type="nucleotide sequence ID" value="NZ_VWNA01000001.1"/>
</dbReference>
<feature type="region of interest" description="Disordered" evidence="1">
    <location>
        <begin position="101"/>
        <end position="431"/>
    </location>
</feature>
<keyword evidence="2" id="KW-0812">Transmembrane</keyword>
<dbReference type="AlphaFoldDB" id="A0A6A7Y541"/>
<feature type="compositionally biased region" description="Basic and acidic residues" evidence="1">
    <location>
        <begin position="138"/>
        <end position="154"/>
    </location>
</feature>
<sequence>MMGDFLTGLGFDPGVARIVQLILATVIVLVALVATMRLYRYLLGVRRAHQSTHRLELMETLPIDNRRRLVLVRRDGVEHLILVGGVTDVVVEAAIADHRAADHRGADDRVALRPANPRPEAPRPPAARAFPPQPPEPTRTDAPRADMPAERHAEPVPPAVAGEEARPVRPAQPPARLAPQPAPQPAPAPAGPSATAPRAPRPADPPVPAAKRAEPPIRPEPVVEPARGENAPPSGRAEPVRATPIAVRADLTAVRAEPHPDPARHEAPPIVSRTETAHPAAPKPAPRVESPAPAPSVALRTPTAHPARPNAAPAVGPAAPRAPQPVSASAPPASPSSAPASPAASAPTSSAQSWARSLPRVEPRAAIDVDGAGAPKAEKPPTVEPAAPVEPPSREPRIAAAYQEHSDDLDPAERLEQEMSRLLGDFTPPQR</sequence>
<comment type="caution">
    <text evidence="3">The sequence shown here is derived from an EMBL/GenBank/DDBJ whole genome shotgun (WGS) entry which is preliminary data.</text>
</comment>
<keyword evidence="2" id="KW-0472">Membrane</keyword>
<keyword evidence="4" id="KW-1185">Reference proteome</keyword>
<dbReference type="EMBL" id="VWNA01000001">
    <property type="protein sequence ID" value="MQT13876.1"/>
    <property type="molecule type" value="Genomic_DNA"/>
</dbReference>
<gene>
    <name evidence="3" type="ORF">F0357_14755</name>
</gene>
<evidence type="ECO:0008006" key="5">
    <source>
        <dbReference type="Google" id="ProtNLM"/>
    </source>
</evidence>